<dbReference type="OrthoDB" id="3064123at2759"/>
<name>A0A9P5TYK5_9AGAR</name>
<proteinExistence type="predicted"/>
<dbReference type="Proteomes" id="UP000772434">
    <property type="component" value="Unassembled WGS sequence"/>
</dbReference>
<evidence type="ECO:0000313" key="3">
    <source>
        <dbReference type="Proteomes" id="UP000772434"/>
    </source>
</evidence>
<keyword evidence="3" id="KW-1185">Reference proteome</keyword>
<keyword evidence="1" id="KW-1133">Transmembrane helix</keyword>
<reference evidence="2" key="1">
    <citation type="submission" date="2020-11" db="EMBL/GenBank/DDBJ databases">
        <authorList>
            <consortium name="DOE Joint Genome Institute"/>
            <person name="Ahrendt S."/>
            <person name="Riley R."/>
            <person name="Andreopoulos W."/>
            <person name="Labutti K."/>
            <person name="Pangilinan J."/>
            <person name="Ruiz-Duenas F.J."/>
            <person name="Barrasa J.M."/>
            <person name="Sanchez-Garcia M."/>
            <person name="Camarero S."/>
            <person name="Miyauchi S."/>
            <person name="Serrano A."/>
            <person name="Linde D."/>
            <person name="Babiker R."/>
            <person name="Drula E."/>
            <person name="Ayuso-Fernandez I."/>
            <person name="Pacheco R."/>
            <person name="Padilla G."/>
            <person name="Ferreira P."/>
            <person name="Barriuso J."/>
            <person name="Kellner H."/>
            <person name="Castanera R."/>
            <person name="Alfaro M."/>
            <person name="Ramirez L."/>
            <person name="Pisabarro A.G."/>
            <person name="Kuo A."/>
            <person name="Tritt A."/>
            <person name="Lipzen A."/>
            <person name="He G."/>
            <person name="Yan M."/>
            <person name="Ng V."/>
            <person name="Cullen D."/>
            <person name="Martin F."/>
            <person name="Rosso M.-N."/>
            <person name="Henrissat B."/>
            <person name="Hibbett D."/>
            <person name="Martinez A.T."/>
            <person name="Grigoriev I.V."/>
        </authorList>
    </citation>
    <scope>NUCLEOTIDE SEQUENCE</scope>
    <source>
        <strain evidence="2">AH 40177</strain>
    </source>
</reference>
<feature type="transmembrane region" description="Helical" evidence="1">
    <location>
        <begin position="25"/>
        <end position="43"/>
    </location>
</feature>
<keyword evidence="1" id="KW-0472">Membrane</keyword>
<organism evidence="2 3">
    <name type="scientific">Rhodocollybia butyracea</name>
    <dbReference type="NCBI Taxonomy" id="206335"/>
    <lineage>
        <taxon>Eukaryota</taxon>
        <taxon>Fungi</taxon>
        <taxon>Dikarya</taxon>
        <taxon>Basidiomycota</taxon>
        <taxon>Agaricomycotina</taxon>
        <taxon>Agaricomycetes</taxon>
        <taxon>Agaricomycetidae</taxon>
        <taxon>Agaricales</taxon>
        <taxon>Marasmiineae</taxon>
        <taxon>Omphalotaceae</taxon>
        <taxon>Rhodocollybia</taxon>
    </lineage>
</organism>
<comment type="caution">
    <text evidence="2">The sequence shown here is derived from an EMBL/GenBank/DDBJ whole genome shotgun (WGS) entry which is preliminary data.</text>
</comment>
<gene>
    <name evidence="2" type="ORF">BDP27DRAFT_503201</name>
</gene>
<feature type="transmembrane region" description="Helical" evidence="1">
    <location>
        <begin position="49"/>
        <end position="73"/>
    </location>
</feature>
<dbReference type="EMBL" id="JADNRY010000302">
    <property type="protein sequence ID" value="KAF9059417.1"/>
    <property type="molecule type" value="Genomic_DNA"/>
</dbReference>
<evidence type="ECO:0000256" key="1">
    <source>
        <dbReference type="SAM" id="Phobius"/>
    </source>
</evidence>
<evidence type="ECO:0000313" key="2">
    <source>
        <dbReference type="EMBL" id="KAF9059417.1"/>
    </source>
</evidence>
<keyword evidence="1" id="KW-0812">Transmembrane</keyword>
<protein>
    <submittedName>
        <fullName evidence="2">Uncharacterized protein</fullName>
    </submittedName>
</protein>
<sequence>MKRTVWDFRRYSYHSLFSVLNRDGLIVFCTIGVTMVAIGMSSVKKRAGAATVLVFPSIITLISAAGCHTILNLQKLEVATERKRAEDLELTTIENMSITTWDAPWDTSTFQIVEPEIPPPAHATVR</sequence>
<accession>A0A9P5TYK5</accession>
<dbReference type="AlphaFoldDB" id="A0A9P5TYK5"/>